<gene>
    <name evidence="9" type="ORF">SLS56_004681</name>
</gene>
<comment type="subcellular location">
    <subcellularLocation>
        <location evidence="2">Chromosome</location>
    </subcellularLocation>
    <subcellularLocation>
        <location evidence="1">Nucleus</location>
    </subcellularLocation>
</comment>
<dbReference type="InterPro" id="IPR036570">
    <property type="entry name" value="HORMA_dom_sf"/>
</dbReference>
<dbReference type="InterPro" id="IPR051294">
    <property type="entry name" value="HORMA_MeioticProgression"/>
</dbReference>
<dbReference type="SUPFAM" id="SSF56019">
    <property type="entry name" value="The spindle assembly checkpoint protein mad2"/>
    <property type="match status" value="1"/>
</dbReference>
<name>A0ABR3SWH9_9PEZI</name>
<evidence type="ECO:0000259" key="8">
    <source>
        <dbReference type="Pfam" id="PF02301"/>
    </source>
</evidence>
<reference evidence="9 10" key="1">
    <citation type="submission" date="2024-02" db="EMBL/GenBank/DDBJ databases">
        <title>De novo assembly and annotation of 12 fungi associated with fruit tree decline syndrome in Ontario, Canada.</title>
        <authorList>
            <person name="Sulman M."/>
            <person name="Ellouze W."/>
            <person name="Ilyukhin E."/>
        </authorList>
    </citation>
    <scope>NUCLEOTIDE SEQUENCE [LARGE SCALE GENOMIC DNA]</scope>
    <source>
        <strain evidence="9 10">M1-105</strain>
    </source>
</reference>
<keyword evidence="10" id="KW-1185">Reference proteome</keyword>
<accession>A0ABR3SWH9</accession>
<evidence type="ECO:0000256" key="3">
    <source>
        <dbReference type="ARBA" id="ARBA00022454"/>
    </source>
</evidence>
<keyword evidence="5" id="KW-0469">Meiosis</keyword>
<evidence type="ECO:0000256" key="7">
    <source>
        <dbReference type="SAM" id="Phobius"/>
    </source>
</evidence>
<evidence type="ECO:0000313" key="9">
    <source>
        <dbReference type="EMBL" id="KAL1631007.1"/>
    </source>
</evidence>
<keyword evidence="7" id="KW-0472">Membrane</keyword>
<evidence type="ECO:0000256" key="6">
    <source>
        <dbReference type="SAM" id="MobiDB-lite"/>
    </source>
</evidence>
<keyword evidence="7" id="KW-0812">Transmembrane</keyword>
<keyword evidence="7" id="KW-1133">Transmembrane helix</keyword>
<evidence type="ECO:0000256" key="1">
    <source>
        <dbReference type="ARBA" id="ARBA00004123"/>
    </source>
</evidence>
<evidence type="ECO:0000313" key="10">
    <source>
        <dbReference type="Proteomes" id="UP001521116"/>
    </source>
</evidence>
<keyword evidence="3" id="KW-0158">Chromosome</keyword>
<dbReference type="PANTHER" id="PTHR48225:SF7">
    <property type="entry name" value="MEIOSIS-SPECIFIC PROTEIN HOP1"/>
    <property type="match status" value="1"/>
</dbReference>
<feature type="domain" description="HORMA" evidence="8">
    <location>
        <begin position="52"/>
        <end position="200"/>
    </location>
</feature>
<evidence type="ECO:0000256" key="2">
    <source>
        <dbReference type="ARBA" id="ARBA00004286"/>
    </source>
</evidence>
<feature type="transmembrane region" description="Helical" evidence="7">
    <location>
        <begin position="21"/>
        <end position="44"/>
    </location>
</feature>
<evidence type="ECO:0000256" key="5">
    <source>
        <dbReference type="ARBA" id="ARBA00023254"/>
    </source>
</evidence>
<dbReference type="Gene3D" id="3.30.900.10">
    <property type="entry name" value="HORMA domain"/>
    <property type="match status" value="1"/>
</dbReference>
<feature type="compositionally biased region" description="Polar residues" evidence="6">
    <location>
        <begin position="480"/>
        <end position="499"/>
    </location>
</feature>
<keyword evidence="4" id="KW-0539">Nucleus</keyword>
<dbReference type="EMBL" id="JAJVDC020000043">
    <property type="protein sequence ID" value="KAL1631007.1"/>
    <property type="molecule type" value="Genomic_DNA"/>
</dbReference>
<dbReference type="Pfam" id="PF02301">
    <property type="entry name" value="HORMA"/>
    <property type="match status" value="1"/>
</dbReference>
<feature type="region of interest" description="Disordered" evidence="6">
    <location>
        <begin position="474"/>
        <end position="538"/>
    </location>
</feature>
<dbReference type="InterPro" id="IPR003511">
    <property type="entry name" value="HORMA_dom"/>
</dbReference>
<proteinExistence type="predicted"/>
<organism evidence="9 10">
    <name type="scientific">Neofusicoccum ribis</name>
    <dbReference type="NCBI Taxonomy" id="45134"/>
    <lineage>
        <taxon>Eukaryota</taxon>
        <taxon>Fungi</taxon>
        <taxon>Dikarya</taxon>
        <taxon>Ascomycota</taxon>
        <taxon>Pezizomycotina</taxon>
        <taxon>Dothideomycetes</taxon>
        <taxon>Dothideomycetes incertae sedis</taxon>
        <taxon>Botryosphaeriales</taxon>
        <taxon>Botryosphaeriaceae</taxon>
        <taxon>Neofusicoccum</taxon>
    </lineage>
</organism>
<dbReference type="PANTHER" id="PTHR48225">
    <property type="entry name" value="HORMA DOMAIN-CONTAINING PROTEIN 1"/>
    <property type="match status" value="1"/>
</dbReference>
<comment type="caution">
    <text evidence="9">The sequence shown here is derived from an EMBL/GenBank/DDBJ whole genome shotgun (WGS) entry which is preliminary data.</text>
</comment>
<dbReference type="Proteomes" id="UP001521116">
    <property type="component" value="Unassembled WGS sequence"/>
</dbReference>
<evidence type="ECO:0000256" key="4">
    <source>
        <dbReference type="ARBA" id="ARBA00023242"/>
    </source>
</evidence>
<protein>
    <recommendedName>
        <fullName evidence="8">HORMA domain-containing protein</fullName>
    </recommendedName>
</protein>
<sequence>MKVKHDGSTQELRLLERNGSFRTNVFMDLLVCVPLSLIYTVLYFHAFLGQQEGAFEAIKKGYLRSMQLKIFKDKDHPENVLETYTWNFGYDRHTGSEHMVTSNLELKGSQGKAVNIKDLTSGLARLVHDFSYLTDKLPKLAFRDSGKLFFKPKLFYTDSAPPDYQPRGWVPGSSSHLNFPRDDDLVKTIMQTGTYHGGYHRSVQRDLRSIEIWRLIFISASVTTSYLQRTGVKLHTIPNDLQYSDRVPATADLMSPSPAPETPQGYHQAISSSFRATPHQDAENSGGILRNEDEQASQNPQNHPVGISDTLKTAYHAATSVSQDDSRDITIHDVVSDHTVSPGRTESSIRTIDRDQTLRKGHRTPNMVSETQSTSQRTERMEIDSQDRLEQEALKGMTIFSLGVGDLPTASEIIRQLQYEKVIVECKKKGYGKNGKPPHQITKTDPGRLRLAKKYFDPLYRVKSYYVLDKQGALTDKSPRTGQKTTPEGNKMSTSTPQTPKRKLDRSPQSILRSPKRIKNSSPEDFNPGFPAYSDDEL</sequence>